<feature type="active site" description="Nucleophile" evidence="7">
    <location>
        <position position="160"/>
    </location>
</feature>
<dbReference type="PANTHER" id="PTHR30582">
    <property type="entry name" value="L,D-TRANSPEPTIDASE"/>
    <property type="match status" value="1"/>
</dbReference>
<dbReference type="InterPro" id="IPR005490">
    <property type="entry name" value="LD_TPept_cat_dom"/>
</dbReference>
<dbReference type="GO" id="GO:0008360">
    <property type="term" value="P:regulation of cell shape"/>
    <property type="evidence" value="ECO:0007669"/>
    <property type="project" value="UniProtKB-UniRule"/>
</dbReference>
<dbReference type="InterPro" id="IPR038063">
    <property type="entry name" value="Transpep_catalytic_dom"/>
</dbReference>
<dbReference type="GO" id="GO:0042834">
    <property type="term" value="F:peptidoglycan binding"/>
    <property type="evidence" value="ECO:0007669"/>
    <property type="project" value="InterPro"/>
</dbReference>
<evidence type="ECO:0000256" key="7">
    <source>
        <dbReference type="PROSITE-ProRule" id="PRU01373"/>
    </source>
</evidence>
<name>A0A512AMB3_9SPHN</name>
<dbReference type="SUPFAM" id="SSF141523">
    <property type="entry name" value="L,D-transpeptidase catalytic domain-like"/>
    <property type="match status" value="1"/>
</dbReference>
<evidence type="ECO:0000256" key="2">
    <source>
        <dbReference type="ARBA" id="ARBA00005992"/>
    </source>
</evidence>
<evidence type="ECO:0000313" key="10">
    <source>
        <dbReference type="Proteomes" id="UP000321464"/>
    </source>
</evidence>
<evidence type="ECO:0000256" key="4">
    <source>
        <dbReference type="ARBA" id="ARBA00022960"/>
    </source>
</evidence>
<dbReference type="GO" id="GO:0016740">
    <property type="term" value="F:transferase activity"/>
    <property type="evidence" value="ECO:0007669"/>
    <property type="project" value="UniProtKB-KW"/>
</dbReference>
<dbReference type="UniPathway" id="UPA00219"/>
<dbReference type="GO" id="GO:0018104">
    <property type="term" value="P:peptidoglycan-protein cross-linking"/>
    <property type="evidence" value="ECO:0007669"/>
    <property type="project" value="TreeGrafter"/>
</dbReference>
<dbReference type="InterPro" id="IPR007730">
    <property type="entry name" value="SPOR-like_dom"/>
</dbReference>
<dbReference type="Proteomes" id="UP000321464">
    <property type="component" value="Unassembled WGS sequence"/>
</dbReference>
<keyword evidence="3" id="KW-0808">Transferase</keyword>
<gene>
    <name evidence="9" type="ORF">NSE01_26530</name>
</gene>
<dbReference type="EMBL" id="BJYR01000018">
    <property type="protein sequence ID" value="GEO00821.1"/>
    <property type="molecule type" value="Genomic_DNA"/>
</dbReference>
<comment type="similarity">
    <text evidence="2">Belongs to the YkuD family.</text>
</comment>
<dbReference type="GO" id="GO:0071555">
    <property type="term" value="P:cell wall organization"/>
    <property type="evidence" value="ECO:0007669"/>
    <property type="project" value="UniProtKB-UniRule"/>
</dbReference>
<evidence type="ECO:0000256" key="5">
    <source>
        <dbReference type="ARBA" id="ARBA00022984"/>
    </source>
</evidence>
<dbReference type="PROSITE" id="PS52029">
    <property type="entry name" value="LD_TPASE"/>
    <property type="match status" value="1"/>
</dbReference>
<keyword evidence="4 7" id="KW-0133">Cell shape</keyword>
<keyword evidence="10" id="KW-1185">Reference proteome</keyword>
<dbReference type="Pfam" id="PF03734">
    <property type="entry name" value="YkuD"/>
    <property type="match status" value="1"/>
</dbReference>
<keyword evidence="6 7" id="KW-0961">Cell wall biogenesis/degradation</keyword>
<keyword evidence="5 7" id="KW-0573">Peptidoglycan synthesis</keyword>
<dbReference type="PROSITE" id="PS51257">
    <property type="entry name" value="PROKAR_LIPOPROTEIN"/>
    <property type="match status" value="1"/>
</dbReference>
<evidence type="ECO:0000256" key="6">
    <source>
        <dbReference type="ARBA" id="ARBA00023316"/>
    </source>
</evidence>
<dbReference type="Gene3D" id="2.40.440.10">
    <property type="entry name" value="L,D-transpeptidase catalytic domain-like"/>
    <property type="match status" value="1"/>
</dbReference>
<dbReference type="GO" id="GO:0005576">
    <property type="term" value="C:extracellular region"/>
    <property type="evidence" value="ECO:0007669"/>
    <property type="project" value="TreeGrafter"/>
</dbReference>
<dbReference type="GO" id="GO:0071972">
    <property type="term" value="F:peptidoglycan L,D-transpeptidase activity"/>
    <property type="evidence" value="ECO:0007669"/>
    <property type="project" value="TreeGrafter"/>
</dbReference>
<evidence type="ECO:0000256" key="3">
    <source>
        <dbReference type="ARBA" id="ARBA00022679"/>
    </source>
</evidence>
<dbReference type="OrthoDB" id="463216at2"/>
<evidence type="ECO:0000313" key="9">
    <source>
        <dbReference type="EMBL" id="GEO00821.1"/>
    </source>
</evidence>
<dbReference type="Pfam" id="PF05036">
    <property type="entry name" value="SPOR"/>
    <property type="match status" value="1"/>
</dbReference>
<accession>A0A512AMB3</accession>
<reference evidence="9 10" key="1">
    <citation type="submission" date="2019-07" db="EMBL/GenBank/DDBJ databases">
        <title>Whole genome shotgun sequence of Novosphingobium sediminis NBRC 106119.</title>
        <authorList>
            <person name="Hosoyama A."/>
            <person name="Uohara A."/>
            <person name="Ohji S."/>
            <person name="Ichikawa N."/>
        </authorList>
    </citation>
    <scope>NUCLEOTIDE SEQUENCE [LARGE SCALE GENOMIC DNA]</scope>
    <source>
        <strain evidence="9 10">NBRC 106119</strain>
    </source>
</reference>
<evidence type="ECO:0000259" key="8">
    <source>
        <dbReference type="PROSITE" id="PS52029"/>
    </source>
</evidence>
<dbReference type="CDD" id="cd16913">
    <property type="entry name" value="YkuD_like"/>
    <property type="match status" value="1"/>
</dbReference>
<dbReference type="RefSeq" id="WP_147160157.1">
    <property type="nucleotide sequence ID" value="NZ_BJYR01000018.1"/>
</dbReference>
<comment type="pathway">
    <text evidence="1 7">Cell wall biogenesis; peptidoglycan biosynthesis.</text>
</comment>
<dbReference type="PANTHER" id="PTHR30582:SF2">
    <property type="entry name" value="L,D-TRANSPEPTIDASE YCIB-RELATED"/>
    <property type="match status" value="1"/>
</dbReference>
<dbReference type="AlphaFoldDB" id="A0A512AMB3"/>
<dbReference type="NCBIfam" id="NF004785">
    <property type="entry name" value="PRK06132.1-2"/>
    <property type="match status" value="1"/>
</dbReference>
<comment type="caution">
    <text evidence="9">The sequence shown here is derived from an EMBL/GenBank/DDBJ whole genome shotgun (WGS) entry which is preliminary data.</text>
</comment>
<dbReference type="InterPro" id="IPR050979">
    <property type="entry name" value="LD-transpeptidase"/>
</dbReference>
<evidence type="ECO:0000256" key="1">
    <source>
        <dbReference type="ARBA" id="ARBA00004752"/>
    </source>
</evidence>
<organism evidence="9 10">
    <name type="scientific">Novosphingobium sediminis</name>
    <dbReference type="NCBI Taxonomy" id="707214"/>
    <lineage>
        <taxon>Bacteria</taxon>
        <taxon>Pseudomonadati</taxon>
        <taxon>Pseudomonadota</taxon>
        <taxon>Alphaproteobacteria</taxon>
        <taxon>Sphingomonadales</taxon>
        <taxon>Sphingomonadaceae</taxon>
        <taxon>Novosphingobium</taxon>
    </lineage>
</organism>
<feature type="active site" description="Proton donor/acceptor" evidence="7">
    <location>
        <position position="147"/>
    </location>
</feature>
<proteinExistence type="inferred from homology"/>
<protein>
    <recommendedName>
        <fullName evidence="8">L,D-TPase catalytic domain-containing protein</fullName>
    </recommendedName>
</protein>
<sequence length="310" mass="32639">MGWATGRFSIIIGLALGLLGCGVLAHAAFAERAVVPAAPAQYASAAAQCGPDPVLDGEPEGPPPPTPVSAAHKGVLIVVSIPSQRLFVFKDGAEWGSTTVSTGRRGYGTPAGTFTILQKAVKHRSRTYDNAPMPYMQRLTWSGVALHAGRVTGAPASHGCIRLPWDFARQLYALTKPASTSVVILRQPLDYAEAAKSAALGVPAPVQPQSQPVQQAYLPPPMSEPQPAAPPATGVRQTIQLAATPDVEGADELWQELSESEPELQSLEPVIIPAVVRQMQVYRLRASGPDAHAICSRLTARGIACIRVSA</sequence>
<feature type="domain" description="L,D-TPase catalytic" evidence="8">
    <location>
        <begin position="75"/>
        <end position="185"/>
    </location>
</feature>